<evidence type="ECO:0000313" key="3">
    <source>
        <dbReference type="Proteomes" id="UP000037643"/>
    </source>
</evidence>
<dbReference type="Proteomes" id="UP000037643">
    <property type="component" value="Chromosome"/>
</dbReference>
<proteinExistence type="predicted"/>
<dbReference type="EMBL" id="CP011805">
    <property type="protein sequence ID" value="AKM06125.1"/>
    <property type="molecule type" value="Genomic_DNA"/>
</dbReference>
<dbReference type="KEGG" id="amx:AM2010_30"/>
<reference evidence="2 3" key="1">
    <citation type="submission" date="2015-06" db="EMBL/GenBank/DDBJ databases">
        <authorList>
            <person name="Kim K.M."/>
        </authorList>
    </citation>
    <scope>NUCLEOTIDE SEQUENCE [LARGE SCALE GENOMIC DNA]</scope>
    <source>
        <strain evidence="2 3">KCTC 22370</strain>
    </source>
</reference>
<sequence>MAYDAATVANRFIELAENDGGRRLTPMQLIKLSYMAHGFSLAIKNRPLLDEAVEAWRYGPVIPSLYRKLKSFGNGGVDKRISRFFSSETLASEDTELIDAVYQKYGKLTGGQLSFLTHKRGTPWDEAYRPNEYGVELDDAAIRRHYADLLRGVAA</sequence>
<feature type="domain" description="Antitoxin SocA-like Panacea" evidence="1">
    <location>
        <begin position="29"/>
        <end position="124"/>
    </location>
</feature>
<accession>A0A0G3X3N5</accession>
<gene>
    <name evidence="2" type="ORF">AM2010_30</name>
</gene>
<name>A0A0G3X3N5_9SPHN</name>
<dbReference type="Pfam" id="PF13274">
    <property type="entry name" value="SocA_Panacea"/>
    <property type="match status" value="1"/>
</dbReference>
<dbReference type="OrthoDB" id="9799173at2"/>
<evidence type="ECO:0000313" key="2">
    <source>
        <dbReference type="EMBL" id="AKM06125.1"/>
    </source>
</evidence>
<keyword evidence="3" id="KW-1185">Reference proteome</keyword>
<dbReference type="PATRIC" id="fig|543877.4.peg.31"/>
<dbReference type="InterPro" id="IPR025272">
    <property type="entry name" value="SocA_Panacea"/>
</dbReference>
<evidence type="ECO:0000259" key="1">
    <source>
        <dbReference type="Pfam" id="PF13274"/>
    </source>
</evidence>
<dbReference type="AlphaFoldDB" id="A0A0G3X3N5"/>
<dbReference type="RefSeq" id="WP_047807538.1">
    <property type="nucleotide sequence ID" value="NZ_CP011805.1"/>
</dbReference>
<protein>
    <recommendedName>
        <fullName evidence="1">Antitoxin SocA-like Panacea domain-containing protein</fullName>
    </recommendedName>
</protein>
<organism evidence="2 3">
    <name type="scientific">Pelagerythrobacter marensis</name>
    <dbReference type="NCBI Taxonomy" id="543877"/>
    <lineage>
        <taxon>Bacteria</taxon>
        <taxon>Pseudomonadati</taxon>
        <taxon>Pseudomonadota</taxon>
        <taxon>Alphaproteobacteria</taxon>
        <taxon>Sphingomonadales</taxon>
        <taxon>Erythrobacteraceae</taxon>
        <taxon>Pelagerythrobacter</taxon>
    </lineage>
</organism>